<organism evidence="2 3">
    <name type="scientific">Bifidobacterium lemurum</name>
    <dbReference type="NCBI Taxonomy" id="1603886"/>
    <lineage>
        <taxon>Bacteria</taxon>
        <taxon>Bacillati</taxon>
        <taxon>Actinomycetota</taxon>
        <taxon>Actinomycetes</taxon>
        <taxon>Bifidobacteriales</taxon>
        <taxon>Bifidobacteriaceae</taxon>
        <taxon>Bifidobacterium</taxon>
    </lineage>
</organism>
<feature type="region of interest" description="Disordered" evidence="1">
    <location>
        <begin position="39"/>
        <end position="65"/>
    </location>
</feature>
<reference evidence="2 3" key="1">
    <citation type="journal article" date="2017" name="BMC Genomics">
        <title>Comparative genomic and phylogenomic analyses of the Bifidobacteriaceae family.</title>
        <authorList>
            <person name="Lugli G.A."/>
            <person name="Milani C."/>
            <person name="Turroni F."/>
            <person name="Duranti S."/>
            <person name="Mancabelli L."/>
            <person name="Mangifesta M."/>
            <person name="Ferrario C."/>
            <person name="Modesto M."/>
            <person name="Mattarelli P."/>
            <person name="Jiri K."/>
            <person name="van Sinderen D."/>
            <person name="Ventura M."/>
        </authorList>
    </citation>
    <scope>NUCLEOTIDE SEQUENCE [LARGE SCALE GENOMIC DNA]</scope>
    <source>
        <strain evidence="2 3">DSM 28807</strain>
    </source>
</reference>
<dbReference type="Proteomes" id="UP000216352">
    <property type="component" value="Unassembled WGS sequence"/>
</dbReference>
<proteinExistence type="predicted"/>
<feature type="compositionally biased region" description="Polar residues" evidence="1">
    <location>
        <begin position="39"/>
        <end position="53"/>
    </location>
</feature>
<feature type="compositionally biased region" description="Acidic residues" evidence="1">
    <location>
        <begin position="54"/>
        <end position="63"/>
    </location>
</feature>
<protein>
    <submittedName>
        <fullName evidence="2">Uncharacterized protein</fullName>
    </submittedName>
</protein>
<keyword evidence="3" id="KW-1185">Reference proteome</keyword>
<accession>A0A261FL63</accession>
<name>A0A261FL63_9BIFI</name>
<sequence length="320" mass="34169">MSRRSEPKPLPKPVRMLAWLVAAILVVALGVVATNRLNSDQSDTASASPSANEESGEPDADESSDVRWRGLKAAGIPIPGEWSRQTGFYLVSKSEDGEVSTDLESRSVAGEGGPVETALAAVDALLDPDLSDDEWAQTVTGLLSEDGGGVSHALSDAPRYWWLARSFNPDGVCSRMSGDRYTVQSYDCTADGEFEGSDEDAVKGTQHYYGALFSLSGNMSTSSSVDPQEEAAKAYDTILIPMDDGNWHVTVYCPASLDRPLVDEDANETGVSDAGDLEPGQSAYTGFARSTGYGTTQRPCRTVEVTVGGQKPYWYVGAEQ</sequence>
<gene>
    <name evidence="2" type="ORF">BLEM_2076</name>
</gene>
<dbReference type="STRING" id="1603886.GCA_001895165_01533"/>
<dbReference type="AlphaFoldDB" id="A0A261FL63"/>
<evidence type="ECO:0000313" key="3">
    <source>
        <dbReference type="Proteomes" id="UP000216352"/>
    </source>
</evidence>
<dbReference type="RefSeq" id="WP_072726180.1">
    <property type="nucleotide sequence ID" value="NZ_BDIS01000019.1"/>
</dbReference>
<evidence type="ECO:0000313" key="2">
    <source>
        <dbReference type="EMBL" id="OZG59901.1"/>
    </source>
</evidence>
<evidence type="ECO:0000256" key="1">
    <source>
        <dbReference type="SAM" id="MobiDB-lite"/>
    </source>
</evidence>
<comment type="caution">
    <text evidence="2">The sequence shown here is derived from an EMBL/GenBank/DDBJ whole genome shotgun (WGS) entry which is preliminary data.</text>
</comment>
<dbReference type="OrthoDB" id="3240501at2"/>
<dbReference type="EMBL" id="MWWX01000019">
    <property type="protein sequence ID" value="OZG59901.1"/>
    <property type="molecule type" value="Genomic_DNA"/>
</dbReference>